<dbReference type="InterPro" id="IPR038702">
    <property type="entry name" value="Na/K_ATPase_sub_beta_sf"/>
</dbReference>
<evidence type="ECO:0000256" key="6">
    <source>
        <dbReference type="ARBA" id="ARBA00023136"/>
    </source>
</evidence>
<evidence type="ECO:0000256" key="2">
    <source>
        <dbReference type="ARBA" id="ARBA00005876"/>
    </source>
</evidence>
<keyword evidence="15" id="KW-1185">Reference proteome</keyword>
<keyword evidence="6 8" id="KW-0472">Membrane</keyword>
<dbReference type="PANTHER" id="PTHR11523">
    <property type="entry name" value="SODIUM/POTASSIUM-DEPENDENT ATPASE BETA SUBUNIT"/>
    <property type="match status" value="1"/>
</dbReference>
<dbReference type="Proteomes" id="UP000677228">
    <property type="component" value="Unassembled WGS sequence"/>
</dbReference>
<keyword evidence="4" id="KW-0735">Signal-anchor</keyword>
<dbReference type="PANTHER" id="PTHR11523:SF28">
    <property type="entry name" value="NA_K-ATPASE BETA SUBUNIT ISOFORM 4-RELATED"/>
    <property type="match status" value="1"/>
</dbReference>
<dbReference type="GO" id="GO:1990573">
    <property type="term" value="P:potassium ion import across plasma membrane"/>
    <property type="evidence" value="ECO:0007669"/>
    <property type="project" value="TreeGrafter"/>
</dbReference>
<proteinExistence type="inferred from homology"/>
<name>A0A813UE15_9BILA</name>
<evidence type="ECO:0000313" key="15">
    <source>
        <dbReference type="Proteomes" id="UP000663829"/>
    </source>
</evidence>
<dbReference type="GO" id="GO:0001671">
    <property type="term" value="F:ATPase activator activity"/>
    <property type="evidence" value="ECO:0007669"/>
    <property type="project" value="TreeGrafter"/>
</dbReference>
<dbReference type="EMBL" id="CAJNOQ010000626">
    <property type="protein sequence ID" value="CAF0822034.1"/>
    <property type="molecule type" value="Genomic_DNA"/>
</dbReference>
<feature type="region of interest" description="Disordered" evidence="7">
    <location>
        <begin position="1"/>
        <end position="44"/>
    </location>
</feature>
<dbReference type="Pfam" id="PF00287">
    <property type="entry name" value="Na_K-ATPase"/>
    <property type="match status" value="1"/>
</dbReference>
<dbReference type="InterPro" id="IPR000402">
    <property type="entry name" value="Na/K_ATPase_sub_beta"/>
</dbReference>
<comment type="caution">
    <text evidence="10">The sequence shown here is derived from an EMBL/GenBank/DDBJ whole genome shotgun (WGS) entry which is preliminary data.</text>
</comment>
<dbReference type="Proteomes" id="UP000681722">
    <property type="component" value="Unassembled WGS sequence"/>
</dbReference>
<dbReference type="Proteomes" id="UP000663829">
    <property type="component" value="Unassembled WGS sequence"/>
</dbReference>
<evidence type="ECO:0000313" key="12">
    <source>
        <dbReference type="EMBL" id="CAF3608528.1"/>
    </source>
</evidence>
<dbReference type="GO" id="GO:0005890">
    <property type="term" value="C:sodium:potassium-exchanging ATPase complex"/>
    <property type="evidence" value="ECO:0007669"/>
    <property type="project" value="InterPro"/>
</dbReference>
<evidence type="ECO:0000256" key="8">
    <source>
        <dbReference type="SAM" id="Phobius"/>
    </source>
</evidence>
<evidence type="ECO:0000256" key="5">
    <source>
        <dbReference type="ARBA" id="ARBA00022989"/>
    </source>
</evidence>
<keyword evidence="3 8" id="KW-0812">Transmembrane</keyword>
<sequence>MEQKGKDNREDVHVGTVASRANADGDEETDAMVNKKETNKKGKSTMSSLGRFIYDPQRKTFMGRSSDNWAKVAIFYFAFYLFLALFFSAVVAVFALMLPRNEPRYYNRRSTMGVRGHVNIGMGFRPQPSIYSNLILITNDEHQQTKIASSLRLFRDVFLLQRRTDNVEECTPQNPAARLPEGLACSFHWFKIVPTQHHPCSDENKYGFAEEKPCVLIKLNKIYGWTPEPGPLFPGSSRSRPPASVQHIKADITNKNANVYVTCSGAAVADDDVLSNLTYYSLLTLNGNSEYGGIPYYYFPFKNAPDHVQPFVLVKFNSLPKNRLITVRCQAWARNINHDTKHMRGMVIFQLYRTDDSENMSISEHKRSVISMSR</sequence>
<comment type="similarity">
    <text evidence="2">Belongs to the X(+)/potassium ATPases subunit beta family.</text>
</comment>
<evidence type="ECO:0000256" key="7">
    <source>
        <dbReference type="SAM" id="MobiDB-lite"/>
    </source>
</evidence>
<dbReference type="EMBL" id="CAJNOQ010000626">
    <property type="protein sequence ID" value="CAF0822091.1"/>
    <property type="molecule type" value="Genomic_DNA"/>
</dbReference>
<dbReference type="EMBL" id="CAJOBA010004927">
    <property type="protein sequence ID" value="CAF3727972.1"/>
    <property type="molecule type" value="Genomic_DNA"/>
</dbReference>
<feature type="transmembrane region" description="Helical" evidence="8">
    <location>
        <begin position="73"/>
        <end position="98"/>
    </location>
</feature>
<dbReference type="GO" id="GO:0036376">
    <property type="term" value="P:sodium ion export across plasma membrane"/>
    <property type="evidence" value="ECO:0007669"/>
    <property type="project" value="TreeGrafter"/>
</dbReference>
<evidence type="ECO:0000256" key="3">
    <source>
        <dbReference type="ARBA" id="ARBA00022692"/>
    </source>
</evidence>
<dbReference type="EMBL" id="CAJOBC010000626">
    <property type="protein sequence ID" value="CAF3608589.1"/>
    <property type="molecule type" value="Genomic_DNA"/>
</dbReference>
<dbReference type="EMBL" id="CAJOBC010000626">
    <property type="protein sequence ID" value="CAF3608528.1"/>
    <property type="molecule type" value="Genomic_DNA"/>
</dbReference>
<dbReference type="Proteomes" id="UP000682733">
    <property type="component" value="Unassembled WGS sequence"/>
</dbReference>
<organism evidence="10 15">
    <name type="scientific">Didymodactylos carnosus</name>
    <dbReference type="NCBI Taxonomy" id="1234261"/>
    <lineage>
        <taxon>Eukaryota</taxon>
        <taxon>Metazoa</taxon>
        <taxon>Spiralia</taxon>
        <taxon>Gnathifera</taxon>
        <taxon>Rotifera</taxon>
        <taxon>Eurotatoria</taxon>
        <taxon>Bdelloidea</taxon>
        <taxon>Philodinida</taxon>
        <taxon>Philodinidae</taxon>
        <taxon>Didymodactylos</taxon>
    </lineage>
</organism>
<protein>
    <recommendedName>
        <fullName evidence="16">Sodium/potassium-transporting ATPase subunit beta-2</fullName>
    </recommendedName>
</protein>
<dbReference type="AlphaFoldDB" id="A0A813UE15"/>
<accession>A0A813UE15</accession>
<evidence type="ECO:0000313" key="14">
    <source>
        <dbReference type="EMBL" id="CAF3727972.1"/>
    </source>
</evidence>
<dbReference type="OrthoDB" id="5912413at2759"/>
<comment type="subcellular location">
    <subcellularLocation>
        <location evidence="1">Membrane</location>
        <topology evidence="1">Single-pass type II membrane protein</topology>
    </subcellularLocation>
</comment>
<evidence type="ECO:0000313" key="10">
    <source>
        <dbReference type="EMBL" id="CAF0822091.1"/>
    </source>
</evidence>
<evidence type="ECO:0000313" key="13">
    <source>
        <dbReference type="EMBL" id="CAF3608589.1"/>
    </source>
</evidence>
<evidence type="ECO:0008006" key="16">
    <source>
        <dbReference type="Google" id="ProtNLM"/>
    </source>
</evidence>
<dbReference type="GO" id="GO:0006883">
    <property type="term" value="P:intracellular sodium ion homeostasis"/>
    <property type="evidence" value="ECO:0007669"/>
    <property type="project" value="TreeGrafter"/>
</dbReference>
<dbReference type="EMBL" id="CAJNOK010004922">
    <property type="protein sequence ID" value="CAF0954435.1"/>
    <property type="molecule type" value="Genomic_DNA"/>
</dbReference>
<reference evidence="10" key="1">
    <citation type="submission" date="2021-02" db="EMBL/GenBank/DDBJ databases">
        <authorList>
            <person name="Nowell W R."/>
        </authorList>
    </citation>
    <scope>NUCLEOTIDE SEQUENCE</scope>
</reference>
<keyword evidence="5 8" id="KW-1133">Transmembrane helix</keyword>
<feature type="compositionally biased region" description="Basic and acidic residues" evidence="7">
    <location>
        <begin position="1"/>
        <end position="13"/>
    </location>
</feature>
<dbReference type="GO" id="GO:0030007">
    <property type="term" value="P:intracellular potassium ion homeostasis"/>
    <property type="evidence" value="ECO:0007669"/>
    <property type="project" value="TreeGrafter"/>
</dbReference>
<evidence type="ECO:0000256" key="4">
    <source>
        <dbReference type="ARBA" id="ARBA00022968"/>
    </source>
</evidence>
<evidence type="ECO:0000256" key="1">
    <source>
        <dbReference type="ARBA" id="ARBA00004606"/>
    </source>
</evidence>
<dbReference type="Gene3D" id="2.60.40.1660">
    <property type="entry name" value="Na, k-atpase alpha subunit"/>
    <property type="match status" value="1"/>
</dbReference>
<evidence type="ECO:0000313" key="11">
    <source>
        <dbReference type="EMBL" id="CAF0954435.1"/>
    </source>
</evidence>
<evidence type="ECO:0000313" key="9">
    <source>
        <dbReference type="EMBL" id="CAF0822034.1"/>
    </source>
</evidence>
<gene>
    <name evidence="9" type="ORF">GPM918_LOCUS4597</name>
    <name evidence="10" type="ORF">GPM918_LOCUS4600</name>
    <name evidence="11" type="ORF">OVA965_LOCUS12311</name>
    <name evidence="12" type="ORF">SRO942_LOCUS4598</name>
    <name evidence="13" type="ORF">SRO942_LOCUS4601</name>
    <name evidence="14" type="ORF">TMI583_LOCUS12317</name>
</gene>